<evidence type="ECO:0000313" key="2">
    <source>
        <dbReference type="Proteomes" id="UP001500457"/>
    </source>
</evidence>
<name>A0ABP9EIS3_9PSEU</name>
<evidence type="ECO:0008006" key="3">
    <source>
        <dbReference type="Google" id="ProtNLM"/>
    </source>
</evidence>
<accession>A0ABP9EIS3</accession>
<dbReference type="Gene3D" id="1.25.40.10">
    <property type="entry name" value="Tetratricopeptide repeat domain"/>
    <property type="match status" value="4"/>
</dbReference>
<reference evidence="2" key="1">
    <citation type="journal article" date="2019" name="Int. J. Syst. Evol. Microbiol.">
        <title>The Global Catalogue of Microorganisms (GCM) 10K type strain sequencing project: providing services to taxonomists for standard genome sequencing and annotation.</title>
        <authorList>
            <consortium name="The Broad Institute Genomics Platform"/>
            <consortium name="The Broad Institute Genome Sequencing Center for Infectious Disease"/>
            <person name="Wu L."/>
            <person name="Ma J."/>
        </authorList>
    </citation>
    <scope>NUCLEOTIDE SEQUENCE [LARGE SCALE GENOMIC DNA]</scope>
    <source>
        <strain evidence="2">JCM 17983</strain>
    </source>
</reference>
<dbReference type="Proteomes" id="UP001500457">
    <property type="component" value="Unassembled WGS sequence"/>
</dbReference>
<proteinExistence type="predicted"/>
<dbReference type="RefSeq" id="WP_274232326.1">
    <property type="nucleotide sequence ID" value="NZ_BAABHQ010000008.1"/>
</dbReference>
<dbReference type="PANTHER" id="PTHR19959:SF119">
    <property type="entry name" value="FUNGAL LIPASE-LIKE DOMAIN-CONTAINING PROTEIN"/>
    <property type="match status" value="1"/>
</dbReference>
<organism evidence="1 2">
    <name type="scientific">Actinomycetospora straminea</name>
    <dbReference type="NCBI Taxonomy" id="663607"/>
    <lineage>
        <taxon>Bacteria</taxon>
        <taxon>Bacillati</taxon>
        <taxon>Actinomycetota</taxon>
        <taxon>Actinomycetes</taxon>
        <taxon>Pseudonocardiales</taxon>
        <taxon>Pseudonocardiaceae</taxon>
        <taxon>Actinomycetospora</taxon>
    </lineage>
</organism>
<gene>
    <name evidence="1" type="ORF">GCM10023203_31680</name>
</gene>
<comment type="caution">
    <text evidence="1">The sequence shown here is derived from an EMBL/GenBank/DDBJ whole genome shotgun (WGS) entry which is preliminary data.</text>
</comment>
<dbReference type="EMBL" id="BAABHQ010000008">
    <property type="protein sequence ID" value="GAA4878799.1"/>
    <property type="molecule type" value="Genomic_DNA"/>
</dbReference>
<dbReference type="PANTHER" id="PTHR19959">
    <property type="entry name" value="KINESIN LIGHT CHAIN"/>
    <property type="match status" value="1"/>
</dbReference>
<evidence type="ECO:0000313" key="1">
    <source>
        <dbReference type="EMBL" id="GAA4878799.1"/>
    </source>
</evidence>
<protein>
    <recommendedName>
        <fullName evidence="3">Tetratricopeptide repeat protein</fullName>
    </recommendedName>
</protein>
<dbReference type="InterPro" id="IPR011990">
    <property type="entry name" value="TPR-like_helical_dom_sf"/>
</dbReference>
<sequence>MTDPEPTPDEIGRAGSAALARALGSADPVLLDDAVAMLDRAVSRSEVGDLGLPARLSNLGAALRTRWERRGNPADLGAAHRALTRAVELGAGDPSMRRYLANLGAVEVSIARSTGSADDLDHAVETLEKARAATAEGDPERRDRSYNLGEALALRFRLRNTPADLDTAIGYYQEAQGEDPADRPHVALGLGSAHLNRYELTEAVSDLTEAVGLLGIAVLRTPDQDPRRPARLAQLGTALVQLGSRSGAAVPWHAAVATLREALDAIDETAPIWAGVATSLGSALRGRAERGVGPTTDADEAVRLLSLAVERTPPGHPERAMRRSNLVNALVTRGAGGGAAVDEHIRLLEDIVAEHGWDEPRRAMTLVALGGMLRTRGLRLQSEPDLERAVELTAEAVRGVANPTERGQYLAALAQARKTWAELTGSVAVARLAVESGREALALLPRDHGARAAVRAVLAEALRALAARTADGALVAEAVNEARAAVTATPAEHPARAGRVVLLAHTLHTQAKRLESVALLDEGIGVLHEQHDPTDLAILLLTRYDLIGDPTDLSCAVDTLRAAATGNDDDPAPQANLAVALHTLAELTGDSRVLDDAVRSARAALGSTTRGTRDHTQRLSNLGPILRSRFEYRRDVGDLDEAIEALQASVAETPSDHPDLPGRLSNLGELQRTRAEAHNDPADADAAVAVLRRAVAAAPDGDPDRSGILTNLGSALQTRARIAESRGIDGDRDRAAAVAAAQEAIDARPTTGAGRYRYLSNLGNALLAAGALDEAVATQQKALAAAPPTAAGRATVQANLATALERRHRETGSVADLHGALAATRSAATDATSTAEQRLVAAWAWADLAVRQSGKVASAADAVAVATDLAEIVVYGLGRGVGDRRSLRRFAGFASDAAAVAVAGGRPDVAVQSLEQSRGIGWHRLGSRTKVDRLYDAHPELAARLALVRRALDRPADDSA</sequence>
<dbReference type="SUPFAM" id="SSF48452">
    <property type="entry name" value="TPR-like"/>
    <property type="match status" value="2"/>
</dbReference>
<keyword evidence="2" id="KW-1185">Reference proteome</keyword>